<reference evidence="6 7" key="1">
    <citation type="submission" date="2021-01" db="EMBL/GenBank/DDBJ databases">
        <title>Entomomonas sp. F2A isolated from a house cricket (Acheta domesticus).</title>
        <authorList>
            <person name="Spergser J."/>
            <person name="Busse H.-J."/>
        </authorList>
    </citation>
    <scope>NUCLEOTIDE SEQUENCE [LARGE SCALE GENOMIC DNA]</scope>
    <source>
        <strain evidence="6 7">F2A</strain>
    </source>
</reference>
<dbReference type="GO" id="GO:0004619">
    <property type="term" value="F:phosphoglycerate mutase activity"/>
    <property type="evidence" value="ECO:0007669"/>
    <property type="project" value="UniProtKB-EC"/>
</dbReference>
<organism evidence="6 7">
    <name type="scientific">Entomomonas asaccharolytica</name>
    <dbReference type="NCBI Taxonomy" id="2785331"/>
    <lineage>
        <taxon>Bacteria</taxon>
        <taxon>Pseudomonadati</taxon>
        <taxon>Pseudomonadota</taxon>
        <taxon>Gammaproteobacteria</taxon>
        <taxon>Pseudomonadales</taxon>
        <taxon>Pseudomonadaceae</taxon>
        <taxon>Entomomonas</taxon>
    </lineage>
</organism>
<dbReference type="EMBL" id="CP067393">
    <property type="protein sequence ID" value="QQP84360.1"/>
    <property type="molecule type" value="Genomic_DNA"/>
</dbReference>
<evidence type="ECO:0000256" key="2">
    <source>
        <dbReference type="ARBA" id="ARBA00012028"/>
    </source>
</evidence>
<comment type="similarity">
    <text evidence="1">Belongs to the phosphoglycerate mutase family. BPG-dependent PGAM subfamily.</text>
</comment>
<dbReference type="RefSeq" id="WP_201090258.1">
    <property type="nucleotide sequence ID" value="NZ_CP067393.1"/>
</dbReference>
<evidence type="ECO:0000256" key="4">
    <source>
        <dbReference type="ARBA" id="ARBA00023152"/>
    </source>
</evidence>
<keyword evidence="3" id="KW-0312">Gluconeogenesis</keyword>
<accession>A0A974NCU2</accession>
<dbReference type="CDD" id="cd07067">
    <property type="entry name" value="HP_PGM_like"/>
    <property type="match status" value="1"/>
</dbReference>
<evidence type="ECO:0000256" key="1">
    <source>
        <dbReference type="ARBA" id="ARBA00006717"/>
    </source>
</evidence>
<keyword evidence="7" id="KW-1185">Reference proteome</keyword>
<dbReference type="InterPro" id="IPR013078">
    <property type="entry name" value="His_Pase_superF_clade-1"/>
</dbReference>
<dbReference type="GO" id="GO:0005737">
    <property type="term" value="C:cytoplasm"/>
    <property type="evidence" value="ECO:0007669"/>
    <property type="project" value="InterPro"/>
</dbReference>
<dbReference type="InterPro" id="IPR004449">
    <property type="entry name" value="SixA"/>
</dbReference>
<evidence type="ECO:0000313" key="7">
    <source>
        <dbReference type="Proteomes" id="UP000595278"/>
    </source>
</evidence>
<dbReference type="SMART" id="SM00855">
    <property type="entry name" value="PGAM"/>
    <property type="match status" value="1"/>
</dbReference>
<dbReference type="NCBIfam" id="TIGR00249">
    <property type="entry name" value="sixA"/>
    <property type="match status" value="1"/>
</dbReference>
<dbReference type="GO" id="GO:0006094">
    <property type="term" value="P:gluconeogenesis"/>
    <property type="evidence" value="ECO:0007669"/>
    <property type="project" value="UniProtKB-KW"/>
</dbReference>
<keyword evidence="5" id="KW-0413">Isomerase</keyword>
<dbReference type="GO" id="GO:0006096">
    <property type="term" value="P:glycolytic process"/>
    <property type="evidence" value="ECO:0007669"/>
    <property type="project" value="UniProtKB-KW"/>
</dbReference>
<evidence type="ECO:0000256" key="5">
    <source>
        <dbReference type="ARBA" id="ARBA00023235"/>
    </source>
</evidence>
<sequence length="147" mass="16355">MNLWLLRHGEAEFRITTDAARNLTEDGEQEVLTTAQKLQNRPIDIILHSPYKRAIQTAMLVCRAIGYKGKIEEVDWITPEDNAQLVIKKLDNYQGKNILIVSHQPLLGILAALLTEGSPQFPLSLSTAELIHLEGEAICLAGMQVAK</sequence>
<dbReference type="Proteomes" id="UP000595278">
    <property type="component" value="Chromosome"/>
</dbReference>
<dbReference type="KEGG" id="eaz:JHT90_07935"/>
<dbReference type="SUPFAM" id="SSF53254">
    <property type="entry name" value="Phosphoglycerate mutase-like"/>
    <property type="match status" value="1"/>
</dbReference>
<dbReference type="PANTHER" id="PTHR11931">
    <property type="entry name" value="PHOSPHOGLYCERATE MUTASE"/>
    <property type="match status" value="1"/>
</dbReference>
<dbReference type="Gene3D" id="3.40.50.1240">
    <property type="entry name" value="Phosphoglycerate mutase-like"/>
    <property type="match status" value="1"/>
</dbReference>
<gene>
    <name evidence="6" type="primary">sixA</name>
    <name evidence="6" type="ORF">JHT90_07935</name>
</gene>
<evidence type="ECO:0000256" key="3">
    <source>
        <dbReference type="ARBA" id="ARBA00022432"/>
    </source>
</evidence>
<proteinExistence type="inferred from homology"/>
<keyword evidence="4" id="KW-0324">Glycolysis</keyword>
<dbReference type="GO" id="GO:0101006">
    <property type="term" value="F:protein histidine phosphatase activity"/>
    <property type="evidence" value="ECO:0007669"/>
    <property type="project" value="InterPro"/>
</dbReference>
<dbReference type="InterPro" id="IPR029033">
    <property type="entry name" value="His_PPase_superfam"/>
</dbReference>
<evidence type="ECO:0000313" key="6">
    <source>
        <dbReference type="EMBL" id="QQP84360.1"/>
    </source>
</evidence>
<dbReference type="InterPro" id="IPR005952">
    <property type="entry name" value="Phosphogly_mut1"/>
</dbReference>
<dbReference type="EC" id="5.4.2.11" evidence="2"/>
<name>A0A974NCU2_9GAMM</name>
<dbReference type="AlphaFoldDB" id="A0A974NCU2"/>
<protein>
    <recommendedName>
        <fullName evidence="2">phosphoglycerate mutase (2,3-diphosphoglycerate-dependent)</fullName>
        <ecNumber evidence="2">5.4.2.11</ecNumber>
    </recommendedName>
</protein>
<dbReference type="Pfam" id="PF00300">
    <property type="entry name" value="His_Phos_1"/>
    <property type="match status" value="1"/>
</dbReference>